<keyword evidence="4" id="KW-1185">Reference proteome</keyword>
<accession>A0A5C6CUS1</accession>
<dbReference type="InterPro" id="IPR050194">
    <property type="entry name" value="Glycosyltransferase_grp1"/>
</dbReference>
<feature type="domain" description="Glycosyl transferase family 1" evidence="1">
    <location>
        <begin position="226"/>
        <end position="382"/>
    </location>
</feature>
<dbReference type="CDD" id="cd03801">
    <property type="entry name" value="GT4_PimA-like"/>
    <property type="match status" value="1"/>
</dbReference>
<organism evidence="3 4">
    <name type="scientific">Novipirellula galeiformis</name>
    <dbReference type="NCBI Taxonomy" id="2528004"/>
    <lineage>
        <taxon>Bacteria</taxon>
        <taxon>Pseudomonadati</taxon>
        <taxon>Planctomycetota</taxon>
        <taxon>Planctomycetia</taxon>
        <taxon>Pirellulales</taxon>
        <taxon>Pirellulaceae</taxon>
        <taxon>Novipirellula</taxon>
    </lineage>
</organism>
<keyword evidence="3" id="KW-0328">Glycosyltransferase</keyword>
<evidence type="ECO:0000259" key="2">
    <source>
        <dbReference type="Pfam" id="PF13439"/>
    </source>
</evidence>
<dbReference type="RefSeq" id="WP_146593395.1">
    <property type="nucleotide sequence ID" value="NZ_SJPT01000001.1"/>
</dbReference>
<dbReference type="PANTHER" id="PTHR45947:SF13">
    <property type="entry name" value="TRANSFERASE"/>
    <property type="match status" value="1"/>
</dbReference>
<dbReference type="InterPro" id="IPR001296">
    <property type="entry name" value="Glyco_trans_1"/>
</dbReference>
<proteinExistence type="predicted"/>
<dbReference type="EC" id="2.4.1.345" evidence="3"/>
<dbReference type="Pfam" id="PF00534">
    <property type="entry name" value="Glycos_transf_1"/>
    <property type="match status" value="1"/>
</dbReference>
<dbReference type="PANTHER" id="PTHR45947">
    <property type="entry name" value="SULFOQUINOVOSYL TRANSFERASE SQD2"/>
    <property type="match status" value="1"/>
</dbReference>
<sequence length="406" mass="44756">MSSPTHPHLIVACHAWYDDMIGGSFRLASEFAIDLANRGHRVSYVCCAAPGKECLPAQEVVDGVQVHRYSPPAAGTSGRGRMAHHVQQTRMLVEQLDAKNPIVAVSSHSPLQGLGAAKALHSRKNVLINYTVHSPFDDELLSNVAGNISIATRLSIWMAGRVERRNCALADRVQTLSQFTMDQIAKKYGSVVKGKGIVAPGWVETERFQPAEDRGLLRSQLGGDWRTDHPLFFTLRRLENRMGLDTLVDACALLRQRGHSFRLLIGGGGPLRDELQSRIDAAELRDSVRLLGRLPETQLPLAYAAADCFVLPTRALECFGLIVLEAFACQTPVIATNVAAIPELASQQEMGWMFPPGDSVALADRMECFVTGDLQASKDLREIALNYDRSRVIDRWSELLEIPQTR</sequence>
<protein>
    <submittedName>
        <fullName evidence="3">GDP-mannose-dependent alpha-(1-6)-phosphatidylinositol monomannoside mannosyltransferase</fullName>
        <ecNumber evidence="3">2.4.1.345</ecNumber>
    </submittedName>
</protein>
<keyword evidence="3" id="KW-0808">Transferase</keyword>
<dbReference type="EMBL" id="SJPT01000001">
    <property type="protein sequence ID" value="TWU27161.1"/>
    <property type="molecule type" value="Genomic_DNA"/>
</dbReference>
<dbReference type="OrthoDB" id="9787617at2"/>
<dbReference type="Gene3D" id="3.40.50.2000">
    <property type="entry name" value="Glycogen Phosphorylase B"/>
    <property type="match status" value="2"/>
</dbReference>
<dbReference type="SUPFAM" id="SSF53756">
    <property type="entry name" value="UDP-Glycosyltransferase/glycogen phosphorylase"/>
    <property type="match status" value="1"/>
</dbReference>
<evidence type="ECO:0000259" key="1">
    <source>
        <dbReference type="Pfam" id="PF00534"/>
    </source>
</evidence>
<reference evidence="3 4" key="1">
    <citation type="submission" date="2019-02" db="EMBL/GenBank/DDBJ databases">
        <title>Deep-cultivation of Planctomycetes and their phenomic and genomic characterization uncovers novel biology.</title>
        <authorList>
            <person name="Wiegand S."/>
            <person name="Jogler M."/>
            <person name="Boedeker C."/>
            <person name="Pinto D."/>
            <person name="Vollmers J."/>
            <person name="Rivas-Marin E."/>
            <person name="Kohn T."/>
            <person name="Peeters S.H."/>
            <person name="Heuer A."/>
            <person name="Rast P."/>
            <person name="Oberbeckmann S."/>
            <person name="Bunk B."/>
            <person name="Jeske O."/>
            <person name="Meyerdierks A."/>
            <person name="Storesund J.E."/>
            <person name="Kallscheuer N."/>
            <person name="Luecker S."/>
            <person name="Lage O.M."/>
            <person name="Pohl T."/>
            <person name="Merkel B.J."/>
            <person name="Hornburger P."/>
            <person name="Mueller R.-W."/>
            <person name="Bruemmer F."/>
            <person name="Labrenz M."/>
            <person name="Spormann A.M."/>
            <person name="Op Den Camp H."/>
            <person name="Overmann J."/>
            <person name="Amann R."/>
            <person name="Jetten M.S.M."/>
            <person name="Mascher T."/>
            <person name="Medema M.H."/>
            <person name="Devos D.P."/>
            <person name="Kaster A.-K."/>
            <person name="Ovreas L."/>
            <person name="Rohde M."/>
            <person name="Galperin M.Y."/>
            <person name="Jogler C."/>
        </authorList>
    </citation>
    <scope>NUCLEOTIDE SEQUENCE [LARGE SCALE GENOMIC DNA]</scope>
    <source>
        <strain evidence="3 4">Pla52o</strain>
    </source>
</reference>
<dbReference type="Proteomes" id="UP000316304">
    <property type="component" value="Unassembled WGS sequence"/>
</dbReference>
<dbReference type="AlphaFoldDB" id="A0A5C6CUS1"/>
<comment type="caution">
    <text evidence="3">The sequence shown here is derived from an EMBL/GenBank/DDBJ whole genome shotgun (WGS) entry which is preliminary data.</text>
</comment>
<dbReference type="InterPro" id="IPR028098">
    <property type="entry name" value="Glyco_trans_4-like_N"/>
</dbReference>
<name>A0A5C6CUS1_9BACT</name>
<evidence type="ECO:0000313" key="3">
    <source>
        <dbReference type="EMBL" id="TWU27161.1"/>
    </source>
</evidence>
<evidence type="ECO:0000313" key="4">
    <source>
        <dbReference type="Proteomes" id="UP000316304"/>
    </source>
</evidence>
<feature type="domain" description="Glycosyltransferase subfamily 4-like N-terminal" evidence="2">
    <location>
        <begin position="21"/>
        <end position="207"/>
    </location>
</feature>
<gene>
    <name evidence="3" type="primary">pimB_1</name>
    <name evidence="3" type="ORF">Pla52o_10250</name>
</gene>
<dbReference type="GO" id="GO:0043750">
    <property type="term" value="F:phosphatidylinositol alpha-mannosyltransferase activity"/>
    <property type="evidence" value="ECO:0007669"/>
    <property type="project" value="UniProtKB-EC"/>
</dbReference>
<dbReference type="Pfam" id="PF13439">
    <property type="entry name" value="Glyco_transf_4"/>
    <property type="match status" value="1"/>
</dbReference>